<gene>
    <name evidence="1" type="ORF">VITISV_007726</name>
</gene>
<proteinExistence type="predicted"/>
<dbReference type="AlphaFoldDB" id="A5C4H1"/>
<evidence type="ECO:0000313" key="1">
    <source>
        <dbReference type="EMBL" id="CAN77577.1"/>
    </source>
</evidence>
<sequence>MIRTTYPDRVRYRSGCDVHKYRVLLLEGVRIAWRRMSFLGIRMELRWIAMQLCGIEMGPYTLYTQTAPLAMRRYLTPKILSGHTYPDPLITLTRRASTADIPPFSSPNISHPAPDVGWERRRFNFPGQTYPDPLIALT</sequence>
<dbReference type="EMBL" id="AM482046">
    <property type="protein sequence ID" value="CAN77577.1"/>
    <property type="molecule type" value="Genomic_DNA"/>
</dbReference>
<name>A5C4H1_VITVI</name>
<accession>A5C4H1</accession>
<organism evidence="1">
    <name type="scientific">Vitis vinifera</name>
    <name type="common">Grape</name>
    <dbReference type="NCBI Taxonomy" id="29760"/>
    <lineage>
        <taxon>Eukaryota</taxon>
        <taxon>Viridiplantae</taxon>
        <taxon>Streptophyta</taxon>
        <taxon>Embryophyta</taxon>
        <taxon>Tracheophyta</taxon>
        <taxon>Spermatophyta</taxon>
        <taxon>Magnoliopsida</taxon>
        <taxon>eudicotyledons</taxon>
        <taxon>Gunneridae</taxon>
        <taxon>Pentapetalae</taxon>
        <taxon>rosids</taxon>
        <taxon>Vitales</taxon>
        <taxon>Vitaceae</taxon>
        <taxon>Viteae</taxon>
        <taxon>Vitis</taxon>
    </lineage>
</organism>
<reference evidence="1" key="1">
    <citation type="journal article" date="2007" name="PLoS ONE">
        <title>The first genome sequence of an elite grapevine cultivar (Pinot noir Vitis vinifera L.): coping with a highly heterozygous genome.</title>
        <authorList>
            <person name="Velasco R."/>
            <person name="Zharkikh A."/>
            <person name="Troggio M."/>
            <person name="Cartwright D.A."/>
            <person name="Cestaro A."/>
            <person name="Pruss D."/>
            <person name="Pindo M."/>
            <person name="FitzGerald L.M."/>
            <person name="Vezzulli S."/>
            <person name="Reid J."/>
            <person name="Malacarne G."/>
            <person name="Iliev D."/>
            <person name="Coppola G."/>
            <person name="Wardell B."/>
            <person name="Micheletti D."/>
            <person name="Macalma T."/>
            <person name="Facci M."/>
            <person name="Mitchell J.T."/>
            <person name="Perazzolli M."/>
            <person name="Eldredge G."/>
            <person name="Gatto P."/>
            <person name="Oyzerski R."/>
            <person name="Moretto M."/>
            <person name="Gutin N."/>
            <person name="Stefanini M."/>
            <person name="Chen Y."/>
            <person name="Segala C."/>
            <person name="Davenport C."/>
            <person name="Dematte L."/>
            <person name="Mraz A."/>
            <person name="Battilana J."/>
            <person name="Stormo K."/>
            <person name="Costa F."/>
            <person name="Tao Q."/>
            <person name="Si-Ammour A."/>
            <person name="Harkins T."/>
            <person name="Lackey A."/>
            <person name="Perbost C."/>
            <person name="Taillon B."/>
            <person name="Stella A."/>
            <person name="Solovyev V."/>
            <person name="Fawcett J.A."/>
            <person name="Sterck L."/>
            <person name="Vandepoele K."/>
            <person name="Grando S.M."/>
            <person name="Toppo S."/>
            <person name="Moser C."/>
            <person name="Lanchbury J."/>
            <person name="Bogden R."/>
            <person name="Skolnick M."/>
            <person name="Sgaramella V."/>
            <person name="Bhatnagar S.K."/>
            <person name="Fontana P."/>
            <person name="Gutin A."/>
            <person name="Van de Peer Y."/>
            <person name="Salamini F."/>
            <person name="Viola R."/>
        </authorList>
    </citation>
    <scope>NUCLEOTIDE SEQUENCE</scope>
</reference>
<protein>
    <submittedName>
        <fullName evidence="1">Uncharacterized protein</fullName>
    </submittedName>
</protein>